<evidence type="ECO:0000313" key="3">
    <source>
        <dbReference type="Proteomes" id="UP001148299"/>
    </source>
</evidence>
<keyword evidence="3" id="KW-1185">Reference proteome</keyword>
<gene>
    <name evidence="2" type="ORF">N7541_011154</name>
</gene>
<dbReference type="AlphaFoldDB" id="A0A9W9QQA3"/>
<reference evidence="2" key="2">
    <citation type="journal article" date="2023" name="IMA Fungus">
        <title>Comparative genomic study of the Penicillium genus elucidates a diverse pangenome and 15 lateral gene transfer events.</title>
        <authorList>
            <person name="Petersen C."/>
            <person name="Sorensen T."/>
            <person name="Nielsen M.R."/>
            <person name="Sondergaard T.E."/>
            <person name="Sorensen J.L."/>
            <person name="Fitzpatrick D.A."/>
            <person name="Frisvad J.C."/>
            <person name="Nielsen K.L."/>
        </authorList>
    </citation>
    <scope>NUCLEOTIDE SEQUENCE</scope>
    <source>
        <strain evidence="2">IBT 35675</strain>
    </source>
</reference>
<dbReference type="OrthoDB" id="3993201at2759"/>
<feature type="region of interest" description="Disordered" evidence="1">
    <location>
        <begin position="1"/>
        <end position="20"/>
    </location>
</feature>
<dbReference type="Proteomes" id="UP001148299">
    <property type="component" value="Unassembled WGS sequence"/>
</dbReference>
<protein>
    <submittedName>
        <fullName evidence="2">Uncharacterized protein</fullName>
    </submittedName>
</protein>
<organism evidence="2 3">
    <name type="scientific">Penicillium brevicompactum</name>
    <dbReference type="NCBI Taxonomy" id="5074"/>
    <lineage>
        <taxon>Eukaryota</taxon>
        <taxon>Fungi</taxon>
        <taxon>Dikarya</taxon>
        <taxon>Ascomycota</taxon>
        <taxon>Pezizomycotina</taxon>
        <taxon>Eurotiomycetes</taxon>
        <taxon>Eurotiomycetidae</taxon>
        <taxon>Eurotiales</taxon>
        <taxon>Aspergillaceae</taxon>
        <taxon>Penicillium</taxon>
    </lineage>
</organism>
<reference evidence="2" key="1">
    <citation type="submission" date="2022-12" db="EMBL/GenBank/DDBJ databases">
        <authorList>
            <person name="Petersen C."/>
        </authorList>
    </citation>
    <scope>NUCLEOTIDE SEQUENCE</scope>
    <source>
        <strain evidence="2">IBT 35675</strain>
    </source>
</reference>
<name>A0A9W9QQA3_PENBR</name>
<evidence type="ECO:0000313" key="2">
    <source>
        <dbReference type="EMBL" id="KAJ5342030.1"/>
    </source>
</evidence>
<proteinExistence type="predicted"/>
<comment type="caution">
    <text evidence="2">The sequence shown here is derived from an EMBL/GenBank/DDBJ whole genome shotgun (WGS) entry which is preliminary data.</text>
</comment>
<accession>A0A9W9QQA3</accession>
<evidence type="ECO:0000256" key="1">
    <source>
        <dbReference type="SAM" id="MobiDB-lite"/>
    </source>
</evidence>
<sequence length="215" mass="22974">MSAPRSSLRALRAVSKPAATPARRNLHITGVQSAQPATTAEKTMSTHDILQSRALSIAMRRINGSAFSDSPSTRQFNTSRSSKALNDNSTVDFVYMPTMADLDAAPLHRGIQVPVLPELPSIRGHASPPSAPPMKPLIYTVAGDGADVAASAMSEVVDNHAVELDPFSLTEAVGRSRVGEEIQRSQNATAQPGAFKELWSGFLDDVMGPKETLRK</sequence>
<dbReference type="EMBL" id="JAPZBR010000008">
    <property type="protein sequence ID" value="KAJ5342030.1"/>
    <property type="molecule type" value="Genomic_DNA"/>
</dbReference>